<dbReference type="Proteomes" id="UP000095286">
    <property type="component" value="Unplaced"/>
</dbReference>
<sequence length="509" mass="54435">MSKIPGCSSVFKYSLSGVKVPVSAVAAASLITSRPFATTQQLTILGNVTESGLFKNSAQAKQITNKAVVNSIRQYSSELPSHQIVKLPALSPTMETGNIASWQKKEGDELLEGDLLCEIETDKATMGFETPEEGYLAKILIPEGAKDIPIGKLLCIIVPNKDDVAAFANYSADSASAAAPPKTTAAPAKAAAPATPQTVSSVPQPKQHTPQQRIFVTPFAKKIAQQTGVDLSQVSGSGPHGRILAADVASFTPSPVTSPVTEVPVFTPIPGASYTDIPLTNMRKTIAKRLTESKSSIPHYYLTSDIEIDSLVDLRKQLNNILVAQKVQVEGKQQKLSLNDFIIKATALSCKQVPEANSFFMDTYIRQNENVDVSIAVSTDSGLITPIVRDADKKGIAKISKEVAQLAAKARSGKLQPQEYQGGTFTVSNLGMFGSVSNFSAIINPPQSCILSIGSAKKQVFAGEEGQFVTKSVLQVTMSCDHRVVDGAIGAQWLKHFKSYLENPQTMLL</sequence>
<name>A0AC35TNB5_9BILA</name>
<organism evidence="1 2">
    <name type="scientific">Rhabditophanes sp. KR3021</name>
    <dbReference type="NCBI Taxonomy" id="114890"/>
    <lineage>
        <taxon>Eukaryota</taxon>
        <taxon>Metazoa</taxon>
        <taxon>Ecdysozoa</taxon>
        <taxon>Nematoda</taxon>
        <taxon>Chromadorea</taxon>
        <taxon>Rhabditida</taxon>
        <taxon>Tylenchina</taxon>
        <taxon>Panagrolaimomorpha</taxon>
        <taxon>Strongyloidoidea</taxon>
        <taxon>Alloionematidae</taxon>
        <taxon>Rhabditophanes</taxon>
    </lineage>
</organism>
<proteinExistence type="predicted"/>
<evidence type="ECO:0000313" key="2">
    <source>
        <dbReference type="WBParaSite" id="RSKR_0000234100.1"/>
    </source>
</evidence>
<accession>A0AC35TNB5</accession>
<evidence type="ECO:0000313" key="1">
    <source>
        <dbReference type="Proteomes" id="UP000095286"/>
    </source>
</evidence>
<protein>
    <submittedName>
        <fullName evidence="2">Acetyltransferase component of pyruvate dehydrogenase complex</fullName>
    </submittedName>
</protein>
<reference evidence="2" key="1">
    <citation type="submission" date="2016-11" db="UniProtKB">
        <authorList>
            <consortium name="WormBaseParasite"/>
        </authorList>
    </citation>
    <scope>IDENTIFICATION</scope>
    <source>
        <strain evidence="2">KR3021</strain>
    </source>
</reference>
<dbReference type="WBParaSite" id="RSKR_0000234100.1">
    <property type="protein sequence ID" value="RSKR_0000234100.1"/>
    <property type="gene ID" value="RSKR_0000234100"/>
</dbReference>